<feature type="domain" description="Putative restriction endonuclease" evidence="1">
    <location>
        <begin position="9"/>
        <end position="171"/>
    </location>
</feature>
<dbReference type="CDD" id="cd06260">
    <property type="entry name" value="DUF820-like"/>
    <property type="match status" value="1"/>
</dbReference>
<proteinExistence type="predicted"/>
<dbReference type="EMBL" id="PGTM01000496">
    <property type="protein sequence ID" value="PJF34297.1"/>
    <property type="molecule type" value="Genomic_DNA"/>
</dbReference>
<dbReference type="PANTHER" id="PTHR34107">
    <property type="entry name" value="SLL0198 PROTEIN-RELATED"/>
    <property type="match status" value="1"/>
</dbReference>
<feature type="non-terminal residue" evidence="2">
    <location>
        <position position="175"/>
    </location>
</feature>
<dbReference type="Pfam" id="PF05685">
    <property type="entry name" value="Uma2"/>
    <property type="match status" value="1"/>
</dbReference>
<organism evidence="2 3">
    <name type="scientific">Candidatus Thermofonsia Clade 1 bacterium</name>
    <dbReference type="NCBI Taxonomy" id="2364210"/>
    <lineage>
        <taxon>Bacteria</taxon>
        <taxon>Bacillati</taxon>
        <taxon>Chloroflexota</taxon>
        <taxon>Candidatus Thermofontia</taxon>
        <taxon>Candidatus Thermofonsia Clade 1</taxon>
    </lineage>
</organism>
<accession>A0A2M8P9U4</accession>
<dbReference type="InterPro" id="IPR012296">
    <property type="entry name" value="Nuclease_put_TT1808"/>
</dbReference>
<evidence type="ECO:0000313" key="3">
    <source>
        <dbReference type="Proteomes" id="UP000229681"/>
    </source>
</evidence>
<protein>
    <recommendedName>
        <fullName evidence="1">Putative restriction endonuclease domain-containing protein</fullName>
    </recommendedName>
</protein>
<evidence type="ECO:0000259" key="1">
    <source>
        <dbReference type="Pfam" id="PF05685"/>
    </source>
</evidence>
<evidence type="ECO:0000313" key="2">
    <source>
        <dbReference type="EMBL" id="PJF34297.1"/>
    </source>
</evidence>
<dbReference type="InterPro" id="IPR011335">
    <property type="entry name" value="Restrct_endonuc-II-like"/>
</dbReference>
<dbReference type="InterPro" id="IPR008538">
    <property type="entry name" value="Uma2"/>
</dbReference>
<sequence>MARRGMALEEFLERSAQEHFELIDGELHPMSPSVLAHSILIKRLLFALSAAASDQWEVFSETTFIAPEQAASNWLTDSLVPDLLIFDKVAFDRLRAEPNYVLTRPAALIPALVAEVLSPTDRQSDVSRKVQRYLALGVRLIWIIDPQVQQVTVYRHGSNQATLLSSADTLTAEPL</sequence>
<dbReference type="PANTHER" id="PTHR34107:SF4">
    <property type="entry name" value="SLL1222 PROTEIN"/>
    <property type="match status" value="1"/>
</dbReference>
<dbReference type="Gene3D" id="3.90.1570.10">
    <property type="entry name" value="tt1808, chain A"/>
    <property type="match status" value="1"/>
</dbReference>
<comment type="caution">
    <text evidence="2">The sequence shown here is derived from an EMBL/GenBank/DDBJ whole genome shotgun (WGS) entry which is preliminary data.</text>
</comment>
<dbReference type="Proteomes" id="UP000229681">
    <property type="component" value="Unassembled WGS sequence"/>
</dbReference>
<reference evidence="2 3" key="1">
    <citation type="submission" date="2017-11" db="EMBL/GenBank/DDBJ databases">
        <title>Evolution of Phototrophy in the Chloroflexi Phylum Driven by Horizontal Gene Transfer.</title>
        <authorList>
            <person name="Ward L.M."/>
            <person name="Hemp J."/>
            <person name="Shih P.M."/>
            <person name="Mcglynn S.E."/>
            <person name="Fischer W."/>
        </authorList>
    </citation>
    <scope>NUCLEOTIDE SEQUENCE [LARGE SCALE GENOMIC DNA]</scope>
    <source>
        <strain evidence="2">JP3_13</strain>
    </source>
</reference>
<dbReference type="AlphaFoldDB" id="A0A2M8P9U4"/>
<gene>
    <name evidence="2" type="ORF">CUN49_16380</name>
</gene>
<name>A0A2M8P9U4_9CHLR</name>
<dbReference type="SUPFAM" id="SSF52980">
    <property type="entry name" value="Restriction endonuclease-like"/>
    <property type="match status" value="1"/>
</dbReference>